<reference evidence="4 5" key="1">
    <citation type="journal article" date="2023" name="BMC Biol.">
        <title>The compact genome of the sponge Oopsacas minuta (Hexactinellida) is lacking key metazoan core genes.</title>
        <authorList>
            <person name="Santini S."/>
            <person name="Schenkelaars Q."/>
            <person name="Jourda C."/>
            <person name="Duchesne M."/>
            <person name="Belahbib H."/>
            <person name="Rocher C."/>
            <person name="Selva M."/>
            <person name="Riesgo A."/>
            <person name="Vervoort M."/>
            <person name="Leys S.P."/>
            <person name="Kodjabachian L."/>
            <person name="Le Bivic A."/>
            <person name="Borchiellini C."/>
            <person name="Claverie J.M."/>
            <person name="Renard E."/>
        </authorList>
    </citation>
    <scope>NUCLEOTIDE SEQUENCE [LARGE SCALE GENOMIC DNA]</scope>
    <source>
        <strain evidence="4">SPO-2</strain>
    </source>
</reference>
<dbReference type="InterPro" id="IPR027806">
    <property type="entry name" value="HARBI1_dom"/>
</dbReference>
<dbReference type="AlphaFoldDB" id="A0AAV7KBP7"/>
<dbReference type="EMBL" id="JAKMXF010000070">
    <property type="protein sequence ID" value="KAI6658927.1"/>
    <property type="molecule type" value="Genomic_DNA"/>
</dbReference>
<protein>
    <submittedName>
        <fullName evidence="4">Nuclease HARBI1</fullName>
    </submittedName>
</protein>
<name>A0AAV7KBP7_9METZ</name>
<evidence type="ECO:0000256" key="1">
    <source>
        <dbReference type="ARBA" id="ARBA00001968"/>
    </source>
</evidence>
<proteinExistence type="predicted"/>
<evidence type="ECO:0000259" key="3">
    <source>
        <dbReference type="Pfam" id="PF13359"/>
    </source>
</evidence>
<keyword evidence="2" id="KW-0479">Metal-binding</keyword>
<evidence type="ECO:0000313" key="5">
    <source>
        <dbReference type="Proteomes" id="UP001165289"/>
    </source>
</evidence>
<comment type="caution">
    <text evidence="4">The sequence shown here is derived from an EMBL/GenBank/DDBJ whole genome shotgun (WGS) entry which is preliminary data.</text>
</comment>
<dbReference type="Proteomes" id="UP001165289">
    <property type="component" value="Unassembled WGS sequence"/>
</dbReference>
<organism evidence="4 5">
    <name type="scientific">Oopsacas minuta</name>
    <dbReference type="NCBI Taxonomy" id="111878"/>
    <lineage>
        <taxon>Eukaryota</taxon>
        <taxon>Metazoa</taxon>
        <taxon>Porifera</taxon>
        <taxon>Hexactinellida</taxon>
        <taxon>Hexasterophora</taxon>
        <taxon>Lyssacinosida</taxon>
        <taxon>Leucopsacidae</taxon>
        <taxon>Oopsacas</taxon>
    </lineage>
</organism>
<evidence type="ECO:0000313" key="4">
    <source>
        <dbReference type="EMBL" id="KAI6658927.1"/>
    </source>
</evidence>
<feature type="domain" description="DDE Tnp4" evidence="3">
    <location>
        <begin position="73"/>
        <end position="138"/>
    </location>
</feature>
<dbReference type="Pfam" id="PF13359">
    <property type="entry name" value="DDE_Tnp_4"/>
    <property type="match status" value="1"/>
</dbReference>
<gene>
    <name evidence="4" type="ORF">LOD99_10887</name>
</gene>
<accession>A0AAV7KBP7</accession>
<sequence>MWHFNFRFWNVPDNLWRWNKGKPSFSLSLYPRCFSGLQAVYHQFDSLPAGLKRVEIKNKFYEIAHFPEVVGLVDGTHIRIQKPSEDEADYINRNFYHSINVQAIYQPDGMFCDVLVRFPGSVHDSRIWKVSVVGMHVKNTFSIG</sequence>
<dbReference type="GO" id="GO:0046872">
    <property type="term" value="F:metal ion binding"/>
    <property type="evidence" value="ECO:0007669"/>
    <property type="project" value="UniProtKB-KW"/>
</dbReference>
<comment type="cofactor">
    <cofactor evidence="1">
        <name>a divalent metal cation</name>
        <dbReference type="ChEBI" id="CHEBI:60240"/>
    </cofactor>
</comment>
<keyword evidence="5" id="KW-1185">Reference proteome</keyword>
<evidence type="ECO:0000256" key="2">
    <source>
        <dbReference type="ARBA" id="ARBA00022723"/>
    </source>
</evidence>